<comment type="similarity">
    <text evidence="1">Belongs to the oxygen-dependent FAD-linked oxidoreductase family.</text>
</comment>
<keyword evidence="7" id="KW-1185">Reference proteome</keyword>
<feature type="domain" description="FAD-binding PCMH-type" evidence="5">
    <location>
        <begin position="1"/>
        <end position="115"/>
    </location>
</feature>
<dbReference type="GO" id="GO:0016491">
    <property type="term" value="F:oxidoreductase activity"/>
    <property type="evidence" value="ECO:0007669"/>
    <property type="project" value="UniProtKB-KW"/>
</dbReference>
<organism evidence="6 7">
    <name type="scientific">Cytospora chrysosperma</name>
    <name type="common">Cytospora canker fungus</name>
    <name type="synonym">Sphaeria chrysosperma</name>
    <dbReference type="NCBI Taxonomy" id="252740"/>
    <lineage>
        <taxon>Eukaryota</taxon>
        <taxon>Fungi</taxon>
        <taxon>Dikarya</taxon>
        <taxon>Ascomycota</taxon>
        <taxon>Pezizomycotina</taxon>
        <taxon>Sordariomycetes</taxon>
        <taxon>Sordariomycetidae</taxon>
        <taxon>Diaporthales</taxon>
        <taxon>Cytosporaceae</taxon>
        <taxon>Cytospora</taxon>
    </lineage>
</organism>
<reference evidence="6 7" key="1">
    <citation type="submission" date="2015-09" db="EMBL/GenBank/DDBJ databases">
        <title>Host preference determinants of Valsa canker pathogens revealed by comparative genomics.</title>
        <authorList>
            <person name="Yin Z."/>
            <person name="Huang L."/>
        </authorList>
    </citation>
    <scope>NUCLEOTIDE SEQUENCE [LARGE SCALE GENOMIC DNA]</scope>
    <source>
        <strain evidence="6 7">YSFL</strain>
    </source>
</reference>
<dbReference type="EMBL" id="LJZO01000005">
    <property type="protein sequence ID" value="ROW02267.1"/>
    <property type="molecule type" value="Genomic_DNA"/>
</dbReference>
<dbReference type="GO" id="GO:0071949">
    <property type="term" value="F:FAD binding"/>
    <property type="evidence" value="ECO:0007669"/>
    <property type="project" value="InterPro"/>
</dbReference>
<dbReference type="Proteomes" id="UP000284375">
    <property type="component" value="Unassembled WGS sequence"/>
</dbReference>
<dbReference type="PANTHER" id="PTHR42973:SF13">
    <property type="entry name" value="FAD-BINDING PCMH-TYPE DOMAIN-CONTAINING PROTEIN"/>
    <property type="match status" value="1"/>
</dbReference>
<evidence type="ECO:0000256" key="1">
    <source>
        <dbReference type="ARBA" id="ARBA00005466"/>
    </source>
</evidence>
<dbReference type="AlphaFoldDB" id="A0A423WFT5"/>
<keyword evidence="2" id="KW-0285">Flavoprotein</keyword>
<keyword evidence="3" id="KW-0274">FAD</keyword>
<dbReference type="InterPro" id="IPR006094">
    <property type="entry name" value="Oxid_FAD_bind_N"/>
</dbReference>
<dbReference type="OrthoDB" id="2151789at2759"/>
<evidence type="ECO:0000256" key="2">
    <source>
        <dbReference type="ARBA" id="ARBA00022630"/>
    </source>
</evidence>
<dbReference type="Gene3D" id="3.30.465.10">
    <property type="match status" value="1"/>
</dbReference>
<dbReference type="Pfam" id="PF01565">
    <property type="entry name" value="FAD_binding_4"/>
    <property type="match status" value="1"/>
</dbReference>
<accession>A0A423WFT5</accession>
<dbReference type="InterPro" id="IPR050416">
    <property type="entry name" value="FAD-linked_Oxidoreductase"/>
</dbReference>
<comment type="caution">
    <text evidence="6">The sequence shown here is derived from an EMBL/GenBank/DDBJ whole genome shotgun (WGS) entry which is preliminary data.</text>
</comment>
<evidence type="ECO:0000256" key="4">
    <source>
        <dbReference type="ARBA" id="ARBA00023002"/>
    </source>
</evidence>
<dbReference type="InterPro" id="IPR016166">
    <property type="entry name" value="FAD-bd_PCMH"/>
</dbReference>
<dbReference type="InterPro" id="IPR036318">
    <property type="entry name" value="FAD-bd_PCMH-like_sf"/>
</dbReference>
<dbReference type="PANTHER" id="PTHR42973">
    <property type="entry name" value="BINDING OXIDOREDUCTASE, PUTATIVE (AFU_ORTHOLOGUE AFUA_1G17690)-RELATED"/>
    <property type="match status" value="1"/>
</dbReference>
<dbReference type="InterPro" id="IPR016169">
    <property type="entry name" value="FAD-bd_PCMH_sub2"/>
</dbReference>
<proteinExistence type="inferred from homology"/>
<keyword evidence="4" id="KW-0560">Oxidoreductase</keyword>
<sequence>MKQVVLSEDKSTVELGMGLIWAEVYQQLDGTGVNVVGGRVSGPGVAGLTLGGGFSWKTNQHGLTCDTVESYNVVLPNGTITSASSEINTDLYFALKGGMNRFAIVTSAVYKTHKQSSMIYGGSRFYAADKVDALLNATAIFSEINTDPKAQIIMTIEGLPALEIIPVVIFFYDGPDPGDSFAMFDDILPTINGALVQSFSSFVGGQATNLLSFIRGTAHTLSVSAMTPAILDAIKTEVESLAEMQLLHGGSLVTFDVDPFLQYGQYATDSAYPHSDSPLPISLFSTWNLASDDDFWYDATKTAIANIKQVAVQEGLFKDSFTAYPNYAIAGTTAQQLYGAANAARLRTIKNYIDPGRVMELAGGFDIMG</sequence>
<gene>
    <name evidence="6" type="ORF">VSDG_02392</name>
</gene>
<evidence type="ECO:0000259" key="5">
    <source>
        <dbReference type="PROSITE" id="PS51387"/>
    </source>
</evidence>
<dbReference type="SUPFAM" id="SSF56176">
    <property type="entry name" value="FAD-binding/transporter-associated domain-like"/>
    <property type="match status" value="1"/>
</dbReference>
<protein>
    <recommendedName>
        <fullName evidence="5">FAD-binding PCMH-type domain-containing protein</fullName>
    </recommendedName>
</protein>
<evidence type="ECO:0000313" key="7">
    <source>
        <dbReference type="Proteomes" id="UP000284375"/>
    </source>
</evidence>
<evidence type="ECO:0000256" key="3">
    <source>
        <dbReference type="ARBA" id="ARBA00022827"/>
    </source>
</evidence>
<dbReference type="STRING" id="252740.A0A423WFT5"/>
<dbReference type="PROSITE" id="PS51387">
    <property type="entry name" value="FAD_PCMH"/>
    <property type="match status" value="1"/>
</dbReference>
<name>A0A423WFT5_CYTCH</name>
<evidence type="ECO:0000313" key="6">
    <source>
        <dbReference type="EMBL" id="ROW02267.1"/>
    </source>
</evidence>
<dbReference type="Gene3D" id="3.40.462.20">
    <property type="match status" value="1"/>
</dbReference>